<name>A0A5P9CNE2_9VIBR</name>
<proteinExistence type="predicted"/>
<dbReference type="Pfam" id="PF14891">
    <property type="entry name" value="Peptidase_M91"/>
    <property type="match status" value="1"/>
</dbReference>
<feature type="region of interest" description="Disordered" evidence="2">
    <location>
        <begin position="2201"/>
        <end position="2244"/>
    </location>
</feature>
<evidence type="ECO:0000313" key="4">
    <source>
        <dbReference type="Proteomes" id="UP000326936"/>
    </source>
</evidence>
<protein>
    <submittedName>
        <fullName evidence="3">Uncharacterized protein</fullName>
    </submittedName>
</protein>
<dbReference type="OrthoDB" id="6631822at2"/>
<dbReference type="KEGG" id="vaq:FIV01_15255"/>
<sequence>MMTIEANKLNHATVVNSDTTQLDPEKSSVGGSLTRTSNVQKGVNSALPLKPANEKAIATTPDDLAAAGKRAMSKTKPETTATNQSEVGKEYRAKRFNVQTPSIDKSQVDTLVSMVKKLKELKGNNALSTHESPKFYALVSKLETLSETIATHNNNGDFKNWIQADIPKKKDGAVSKVLKRAVGVSTQTKEGEVGSRQKAQSLTRRLEATLQGLLGVSRALMSITEHPSTEVIKQVVDQGMDEVEDDPQSAAYKRLREERIATTQDKLAQECAEALNSAEHEITKTKQRHSQRKHFSHEGAESFFKQASQVFKNALPHLSNRQPVSDKQRFHLMELRLQHEVEKLKENANEQTSTKLLVTAAEKLLKSTISQSIVWDGKVDESKSLINRELKGYLTGTLSTLCSVAEQLNSFAEYPDDAALTRKAEAQIRQEKETPEGQAWQTELDNKVSTLKSANQWKLNQTRKAVSRQIEVLAHIKAPKSKEFYSDILGSLVQIENQLPKESDRSVVSKVKDTWVSTQEDASKGISQLEQKFPATLNAAQAKLTSIIGASQKDRQTLQEKVLDSAVRTVLESLQRPAIKLQEPSQSLHTLVKELKGIEGELKYHEAHTSSHGSETNKQADDLIKQESPKALKLAALSQLLDKRTQSARDAITRQLPNDLPSAFNRDNLESHQAELTQIMQDKLWTQVSTAIHSLLKQESVEEKHHERIKKQLDDAYKTSFKTVADELVKSMIDLQKSVQAAEKRSFSDADHFSSLSSARTQKMTASLANQSATIKGRPTLDNKSVGAFLARHWAEQIQSELKLSPEDPLPEEGKVHTLLEEQGILDESILSHGDPKGFLMASRVVQELDNARRGELVHPMSPQESAEMEKGLIDFMVSWGQKRLSRGAPELIIEAVTDLPTACTFNIFSPLYRVPIAAIKVPYSVHKTSSLNRPEQDKPYKAINVMLEKKLKQLGFQIITSPLPTVAKVGLGGALAVGGMAYNAKVKEQESSLDSIHGRHVNGDKSKQLKIDSYASMAGRLVFGAPGLVSEEISDAIKARLAGNLNEIQERGVTAIDADDEVAKLERYPGEVKTWQYEGAEGLSITIEGTEEYYHHVSSVLDELAADTEMGEKLQQALEGKPFSIHFPKEVEHDGISVHPASIDLDNNIIYFDPLNTLSHDSESGGGDQPKLTLAHELIHRLDKDNLRRDDDTQPFTAEEKSLLEAMAVGATYKTPDGQEVDFSDPEVKKKYLKEGAPIFTVNQLRDELGIEERLEYTEGDNSAEGRLHFQHPGNSNLKTEVSLYRSWKTLEKQTEETERDYNNSFWPHKYIPLKNKLNRLRAQLEVVNNQIARFKGEVPNIERLAFAKLWLAEAKAGTDSHEETIAEQYLEHVNWNIEQGWNAELDQEYSRDSDSRVLTVDEFKRETIEELRAAYFTGDRVKAYALILSKLESVNEKLENRDWEDEEELQALLEQKNILTNAEATFINQATSPGIPEVRYLFLPGNVEDIEAAARSYYENMDSLVLPDGTVVTPEEQRALIDMYGGPEEFAEHMRMAHEHNKALSMSETLTPDQFLLMIAERTLEENGRLPPEGIDASFLDKKIMVRFDHVKRTWTSGDDFEQDEWSTEKEFTAREILLGKHKQYAKSLSPAAGNGHCSVASMTSSDQEIAGLERELGSVRVQNEYMDHVDDLKGNSQFMDALQHRLKTQLYQRLTDLGADKGQLVTVGIDHQPDSLAGHSGRLNMNSVFAIRNDDGTFTFFSLLTDKTFTTTKVDESAWENERKGEIEAQGWLKDPSSEFNKFMSAHIDPKERFSASDYELKLDFFDRGAVLNQRCEELGLNQGDLVDVGINYQPDSHTINRGPLGMDSVFAVKNDDGTLTFFSLYSDETFTTTKVDDEDSWRNEQQGMAEAHRALRDPKSKFHSFMTAHIVPEESSYKLQLDLAGHQSEELSQRREELGLNQGDLVSVGINDQQDGHFGHSRRLNMDSVFAVRNDDGTLTFFSQSSDETYTTTKVDDENSWRNEQEGMKEAYYWLRDPNSEFYRFMSAHIEPEDRLSSLGHDLSGYDLRLNLVDHQNEDALLGKNTENFMDFMKNWMDVNSRSEGEEVIEAFSFWVNELGKAWTAATDFLPLPIKFMARMGFTIVQGSLNMANTETIAERDEAGRNMGYSMGKVTAFSAASGTANPKAMTNFKVFPGPTPADKVFTAREHTANVIGRGPVATGTQWGGAPSADDRIRSTFKDPDKGYTPASQPTAATKPNEVLDFGTTDEIWSRMMNGEPQSFETVPEPQSETRPTTLASFLQTGRSTNQGNPDYGTMENPRTSWGEETQVGQIHVYHNPKTGTIDYFEAQFNGRATEQNRYYFPQDRSSNQYWKYMGGTQGS</sequence>
<feature type="region of interest" description="Disordered" evidence="2">
    <location>
        <begin position="16"/>
        <end position="41"/>
    </location>
</feature>
<evidence type="ECO:0000256" key="2">
    <source>
        <dbReference type="SAM" id="MobiDB-lite"/>
    </source>
</evidence>
<evidence type="ECO:0000256" key="1">
    <source>
        <dbReference type="SAM" id="Coils"/>
    </source>
</evidence>
<keyword evidence="3" id="KW-0614">Plasmid</keyword>
<feature type="compositionally biased region" description="Polar residues" evidence="2">
    <location>
        <begin position="29"/>
        <end position="41"/>
    </location>
</feature>
<evidence type="ECO:0000313" key="3">
    <source>
        <dbReference type="EMBL" id="QFT27744.1"/>
    </source>
</evidence>
<reference evidence="3 4" key="1">
    <citation type="submission" date="2019-10" db="EMBL/GenBank/DDBJ databases">
        <title>Complete genome sequence of Vibrio sp. strain THAF100, isolated from non-filtered water from the water column of tank 6 of a marine aquarium containing stony-coral fragments. Water maintained at 26 degree C.</title>
        <authorList>
            <person name="Ruckert C."/>
            <person name="Franco A."/>
            <person name="Kalinowski J."/>
            <person name="Glaeser S."/>
        </authorList>
    </citation>
    <scope>NUCLEOTIDE SEQUENCE [LARGE SCALE GENOMIC DNA]</scope>
    <source>
        <strain evidence="3 4">THAF100</strain>
        <plasmid evidence="4">pthaf100_a</plasmid>
    </source>
</reference>
<feature type="region of interest" description="Disordered" evidence="2">
    <location>
        <begin position="68"/>
        <end position="87"/>
    </location>
</feature>
<geneLocation type="plasmid" evidence="4">
    <name>pthaf100_a</name>
</geneLocation>
<feature type="coiled-coil region" evidence="1">
    <location>
        <begin position="1423"/>
        <end position="1457"/>
    </location>
</feature>
<feature type="region of interest" description="Disordered" evidence="2">
    <location>
        <begin position="2286"/>
        <end position="2308"/>
    </location>
</feature>
<feature type="compositionally biased region" description="Basic and acidic residues" evidence="2">
    <location>
        <begin position="2216"/>
        <end position="2229"/>
    </location>
</feature>
<dbReference type="Gene3D" id="3.30.160.280">
    <property type="match status" value="1"/>
</dbReference>
<keyword evidence="1" id="KW-0175">Coiled coil</keyword>
<feature type="compositionally biased region" description="Polar residues" evidence="2">
    <location>
        <begin position="2286"/>
        <end position="2296"/>
    </location>
</feature>
<dbReference type="InterPro" id="IPR028208">
    <property type="entry name" value="Effector_pro_NleD-like"/>
</dbReference>
<dbReference type="EMBL" id="CP045351">
    <property type="protein sequence ID" value="QFT27744.1"/>
    <property type="molecule type" value="Genomic_DNA"/>
</dbReference>
<accession>A0A5P9CNE2</accession>
<keyword evidence="4" id="KW-1185">Reference proteome</keyword>
<organism evidence="3 4">
    <name type="scientific">Vibrio aquimaris</name>
    <dbReference type="NCBI Taxonomy" id="2587862"/>
    <lineage>
        <taxon>Bacteria</taxon>
        <taxon>Pseudomonadati</taxon>
        <taxon>Pseudomonadota</taxon>
        <taxon>Gammaproteobacteria</taxon>
        <taxon>Vibrionales</taxon>
        <taxon>Vibrionaceae</taxon>
        <taxon>Vibrio</taxon>
    </lineage>
</organism>
<dbReference type="Proteomes" id="UP000326936">
    <property type="component" value="Plasmid pTHAF100_a"/>
</dbReference>
<gene>
    <name evidence="3" type="ORF">FIV01_15255</name>
</gene>